<sequence length="339" mass="37975">MPLLQLPPEILLHILRYLGSQFFAHDTRRLTISRGWYHLAWTVFLRDVRLTPESLETFTQNDLILQRSSPHMVSVDISLPLRPKRDLSPSPPADDDEIDGPFLHLDSSLAKFATILPGCSGIRSLNIHTHVYISPEHFGNVASLNALRVTNLLSPPHLTSLDLDTAACRLESQPDSNVHVCNVISALLPSLRRLRCRMEHICEEILQLPSAGSATLEEVIINMSIFRYHDDDIIASRFSKSCGAAVRAVTSLRIALETQAVTLAARIPNPRMVRIISHKGPFLEVYAFDAITKTRLQLENNLEWDADGELLDEGNETEDSESDLFADDSPIEPVFNPYS</sequence>
<reference evidence="2" key="2">
    <citation type="submission" date="2023-05" db="EMBL/GenBank/DDBJ databases">
        <authorList>
            <consortium name="Lawrence Berkeley National Laboratory"/>
            <person name="Steindorff A."/>
            <person name="Hensen N."/>
            <person name="Bonometti L."/>
            <person name="Westerberg I."/>
            <person name="Brannstrom I.O."/>
            <person name="Guillou S."/>
            <person name="Cros-Aarteil S."/>
            <person name="Calhoun S."/>
            <person name="Haridas S."/>
            <person name="Kuo A."/>
            <person name="Mondo S."/>
            <person name="Pangilinan J."/>
            <person name="Riley R."/>
            <person name="Labutti K."/>
            <person name="Andreopoulos B."/>
            <person name="Lipzen A."/>
            <person name="Chen C."/>
            <person name="Yanf M."/>
            <person name="Daum C."/>
            <person name="Ng V."/>
            <person name="Clum A."/>
            <person name="Ohm R."/>
            <person name="Martin F."/>
            <person name="Silar P."/>
            <person name="Natvig D."/>
            <person name="Lalanne C."/>
            <person name="Gautier V."/>
            <person name="Ament-Velasquez S.L."/>
            <person name="Kruys A."/>
            <person name="Hutchinson M.I."/>
            <person name="Powell A.J."/>
            <person name="Barry K."/>
            <person name="Miller A.N."/>
            <person name="Grigoriev I.V."/>
            <person name="Debuchy R."/>
            <person name="Gladieux P."/>
            <person name="Thoren M.H."/>
            <person name="Johannesson H."/>
        </authorList>
    </citation>
    <scope>NUCLEOTIDE SEQUENCE</scope>
    <source>
        <strain evidence="2">CBS 141.50</strain>
    </source>
</reference>
<dbReference type="AlphaFoldDB" id="A0AAN6V415"/>
<comment type="caution">
    <text evidence="2">The sequence shown here is derived from an EMBL/GenBank/DDBJ whole genome shotgun (WGS) entry which is preliminary data.</text>
</comment>
<organism evidence="2 3">
    <name type="scientific">Dichotomopilus funicola</name>
    <dbReference type="NCBI Taxonomy" id="1934379"/>
    <lineage>
        <taxon>Eukaryota</taxon>
        <taxon>Fungi</taxon>
        <taxon>Dikarya</taxon>
        <taxon>Ascomycota</taxon>
        <taxon>Pezizomycotina</taxon>
        <taxon>Sordariomycetes</taxon>
        <taxon>Sordariomycetidae</taxon>
        <taxon>Sordariales</taxon>
        <taxon>Chaetomiaceae</taxon>
        <taxon>Dichotomopilus</taxon>
    </lineage>
</organism>
<gene>
    <name evidence="2" type="ORF">C8A04DRAFT_11409</name>
</gene>
<evidence type="ECO:0000313" key="2">
    <source>
        <dbReference type="EMBL" id="KAK4144483.1"/>
    </source>
</evidence>
<dbReference type="GeneID" id="87813577"/>
<accession>A0AAN6V415</accession>
<protein>
    <recommendedName>
        <fullName evidence="4">F-box domain-containing protein</fullName>
    </recommendedName>
</protein>
<evidence type="ECO:0000256" key="1">
    <source>
        <dbReference type="SAM" id="MobiDB-lite"/>
    </source>
</evidence>
<dbReference type="Gene3D" id="3.80.10.10">
    <property type="entry name" value="Ribonuclease Inhibitor"/>
    <property type="match status" value="1"/>
</dbReference>
<dbReference type="Proteomes" id="UP001302676">
    <property type="component" value="Unassembled WGS sequence"/>
</dbReference>
<feature type="compositionally biased region" description="Acidic residues" evidence="1">
    <location>
        <begin position="309"/>
        <end position="330"/>
    </location>
</feature>
<reference evidence="2" key="1">
    <citation type="journal article" date="2023" name="Mol. Phylogenet. Evol.">
        <title>Genome-scale phylogeny and comparative genomics of the fungal order Sordariales.</title>
        <authorList>
            <person name="Hensen N."/>
            <person name="Bonometti L."/>
            <person name="Westerberg I."/>
            <person name="Brannstrom I.O."/>
            <person name="Guillou S."/>
            <person name="Cros-Aarteil S."/>
            <person name="Calhoun S."/>
            <person name="Haridas S."/>
            <person name="Kuo A."/>
            <person name="Mondo S."/>
            <person name="Pangilinan J."/>
            <person name="Riley R."/>
            <person name="LaButti K."/>
            <person name="Andreopoulos B."/>
            <person name="Lipzen A."/>
            <person name="Chen C."/>
            <person name="Yan M."/>
            <person name="Daum C."/>
            <person name="Ng V."/>
            <person name="Clum A."/>
            <person name="Steindorff A."/>
            <person name="Ohm R.A."/>
            <person name="Martin F."/>
            <person name="Silar P."/>
            <person name="Natvig D.O."/>
            <person name="Lalanne C."/>
            <person name="Gautier V."/>
            <person name="Ament-Velasquez S.L."/>
            <person name="Kruys A."/>
            <person name="Hutchinson M.I."/>
            <person name="Powell A.J."/>
            <person name="Barry K."/>
            <person name="Miller A.N."/>
            <person name="Grigoriev I.V."/>
            <person name="Debuchy R."/>
            <person name="Gladieux P."/>
            <person name="Hiltunen Thoren M."/>
            <person name="Johannesson H."/>
        </authorList>
    </citation>
    <scope>NUCLEOTIDE SEQUENCE</scope>
    <source>
        <strain evidence="2">CBS 141.50</strain>
    </source>
</reference>
<keyword evidence="3" id="KW-1185">Reference proteome</keyword>
<dbReference type="EMBL" id="MU853576">
    <property type="protein sequence ID" value="KAK4144483.1"/>
    <property type="molecule type" value="Genomic_DNA"/>
</dbReference>
<dbReference type="InterPro" id="IPR032675">
    <property type="entry name" value="LRR_dom_sf"/>
</dbReference>
<name>A0AAN6V415_9PEZI</name>
<evidence type="ECO:0008006" key="4">
    <source>
        <dbReference type="Google" id="ProtNLM"/>
    </source>
</evidence>
<dbReference type="RefSeq" id="XP_062637854.1">
    <property type="nucleotide sequence ID" value="XM_062776964.1"/>
</dbReference>
<proteinExistence type="predicted"/>
<evidence type="ECO:0000313" key="3">
    <source>
        <dbReference type="Proteomes" id="UP001302676"/>
    </source>
</evidence>
<feature type="region of interest" description="Disordered" evidence="1">
    <location>
        <begin position="309"/>
        <end position="339"/>
    </location>
</feature>